<feature type="domain" description="CN hydrolase" evidence="6">
    <location>
        <begin position="1"/>
        <end position="229"/>
    </location>
</feature>
<comment type="catalytic activity">
    <reaction evidence="4">
        <text>a monoamide of a dicarboxylate + H2O = a dicarboxylate + NH4(+)</text>
        <dbReference type="Rhea" id="RHEA:11716"/>
        <dbReference type="ChEBI" id="CHEBI:15377"/>
        <dbReference type="ChEBI" id="CHEBI:28938"/>
        <dbReference type="ChEBI" id="CHEBI:28965"/>
        <dbReference type="ChEBI" id="CHEBI:77450"/>
        <dbReference type="EC" id="3.5.1.3"/>
    </reaction>
</comment>
<dbReference type="Pfam" id="PF00795">
    <property type="entry name" value="CN_hydrolase"/>
    <property type="match status" value="1"/>
</dbReference>
<dbReference type="FunFam" id="3.60.110.10:FF:000004">
    <property type="entry name" value="Carbon-nitrogen hydrolase"/>
    <property type="match status" value="1"/>
</dbReference>
<dbReference type="KEGG" id="acou:A5CBH24_21250"/>
<name>A0A4Y1WVF1_9BACT</name>
<sequence>MKVALCQFSMEWEAAARNLRRAEELVAQAGADLALLPEMFATGFVTEPWRTALPDEEELLAWMRRTARRYATALAGSAVVRSGDRFANRFFFVRPAGGAERYDKRHLFSIGGEDAHFVAGRRRVVVEYGGLRFLPLVCYDLRFPVWCRCHSDYDAILCVASWPAPRREVWRTLLRARAIENQCYVVGVNRTGDDPWNHYAGDSAVVDFKGTPLCEADASEGVFTARLDREALDRFRTKFPAWRDADDFLLR</sequence>
<dbReference type="NCBIfam" id="NF007757">
    <property type="entry name" value="PRK10438.1"/>
    <property type="match status" value="1"/>
</dbReference>
<evidence type="ECO:0000256" key="5">
    <source>
        <dbReference type="ARBA" id="ARBA00072139"/>
    </source>
</evidence>
<evidence type="ECO:0000256" key="3">
    <source>
        <dbReference type="ARBA" id="ARBA00039118"/>
    </source>
</evidence>
<dbReference type="Gene3D" id="3.60.110.10">
    <property type="entry name" value="Carbon-nitrogen hydrolase"/>
    <property type="match status" value="1"/>
</dbReference>
<keyword evidence="2 7" id="KW-0378">Hydrolase</keyword>
<keyword evidence="8" id="KW-1185">Reference proteome</keyword>
<dbReference type="AlphaFoldDB" id="A0A4Y1WVF1"/>
<evidence type="ECO:0000256" key="1">
    <source>
        <dbReference type="ARBA" id="ARBA00010613"/>
    </source>
</evidence>
<reference evidence="8" key="1">
    <citation type="submission" date="2019-06" db="EMBL/GenBank/DDBJ databases">
        <title>Alistipes onderdonkii subsp. vulgaris subsp. nov., Alistipes dispar sp. nov. and Alistipes communis sp. nov., isolated from human faeces, and creation of Alistipes onderdonkii subsp. onderdonkii subsp. nov.</title>
        <authorList>
            <person name="Sakamoto M."/>
            <person name="Ikeyama N."/>
            <person name="Ogata Y."/>
            <person name="Suda W."/>
            <person name="Iino T."/>
            <person name="Hattori M."/>
            <person name="Ohkuma M."/>
        </authorList>
    </citation>
    <scope>NUCLEOTIDE SEQUENCE [LARGE SCALE GENOMIC DNA]</scope>
    <source>
        <strain evidence="8">5CBH24</strain>
    </source>
</reference>
<dbReference type="InterPro" id="IPR003010">
    <property type="entry name" value="C-N_Hydrolase"/>
</dbReference>
<evidence type="ECO:0000256" key="2">
    <source>
        <dbReference type="ARBA" id="ARBA00022801"/>
    </source>
</evidence>
<dbReference type="PANTHER" id="PTHR47799:SF1">
    <property type="entry name" value="OMEGA-AMIDASE YAFV"/>
    <property type="match status" value="1"/>
</dbReference>
<dbReference type="GO" id="GO:0106008">
    <property type="term" value="F:2-oxoglutaramate amidase activity"/>
    <property type="evidence" value="ECO:0007669"/>
    <property type="project" value="TreeGrafter"/>
</dbReference>
<dbReference type="RefSeq" id="WP_198419005.1">
    <property type="nucleotide sequence ID" value="NZ_AP019735.1"/>
</dbReference>
<comment type="similarity">
    <text evidence="1">Belongs to the carbon-nitrogen hydrolase superfamily. NIT1/NIT2 family.</text>
</comment>
<dbReference type="InterPro" id="IPR052737">
    <property type="entry name" value="Omega-amidase_YafV"/>
</dbReference>
<evidence type="ECO:0000256" key="4">
    <source>
        <dbReference type="ARBA" id="ARBA00052904"/>
    </source>
</evidence>
<dbReference type="PANTHER" id="PTHR47799">
    <property type="entry name" value="OMEGA-AMIDASE YAFV"/>
    <property type="match status" value="1"/>
</dbReference>
<gene>
    <name evidence="7" type="ORF">A5CBH24_21250</name>
</gene>
<dbReference type="EMBL" id="AP019735">
    <property type="protein sequence ID" value="BBL04812.1"/>
    <property type="molecule type" value="Genomic_DNA"/>
</dbReference>
<dbReference type="PROSITE" id="PS50263">
    <property type="entry name" value="CN_HYDROLASE"/>
    <property type="match status" value="1"/>
</dbReference>
<evidence type="ECO:0000259" key="6">
    <source>
        <dbReference type="PROSITE" id="PS50263"/>
    </source>
</evidence>
<dbReference type="GO" id="GO:0050152">
    <property type="term" value="F:omega-amidase activity"/>
    <property type="evidence" value="ECO:0007669"/>
    <property type="project" value="UniProtKB-EC"/>
</dbReference>
<evidence type="ECO:0000313" key="7">
    <source>
        <dbReference type="EMBL" id="BBL04812.1"/>
    </source>
</evidence>
<accession>A0A4Y1WVF1</accession>
<evidence type="ECO:0000313" key="8">
    <source>
        <dbReference type="Proteomes" id="UP000318946"/>
    </source>
</evidence>
<proteinExistence type="inferred from homology"/>
<dbReference type="EC" id="3.5.1.3" evidence="3"/>
<organism evidence="7 8">
    <name type="scientific">Alistipes communis</name>
    <dbReference type="NCBI Taxonomy" id="2585118"/>
    <lineage>
        <taxon>Bacteria</taxon>
        <taxon>Pseudomonadati</taxon>
        <taxon>Bacteroidota</taxon>
        <taxon>Bacteroidia</taxon>
        <taxon>Bacteroidales</taxon>
        <taxon>Rikenellaceae</taxon>
        <taxon>Alistipes</taxon>
    </lineage>
</organism>
<dbReference type="InterPro" id="IPR036526">
    <property type="entry name" value="C-N_Hydrolase_sf"/>
</dbReference>
<protein>
    <recommendedName>
        <fullName evidence="5">Omega-amidase YafV</fullName>
        <ecNumber evidence="3">3.5.1.3</ecNumber>
    </recommendedName>
</protein>
<dbReference type="Proteomes" id="UP000318946">
    <property type="component" value="Chromosome"/>
</dbReference>
<dbReference type="GeneID" id="78342843"/>
<dbReference type="SUPFAM" id="SSF56317">
    <property type="entry name" value="Carbon-nitrogen hydrolase"/>
    <property type="match status" value="1"/>
</dbReference>